<dbReference type="Gene3D" id="1.10.10.10">
    <property type="entry name" value="Winged helix-like DNA-binding domain superfamily/Winged helix DNA-binding domain"/>
    <property type="match status" value="1"/>
</dbReference>
<evidence type="ECO:0000313" key="2">
    <source>
        <dbReference type="Proteomes" id="UP001062901"/>
    </source>
</evidence>
<name>A0ABQ0P0B4_9PROT</name>
<organism evidence="1 2">
    <name type="scientific">Saccharibacter floricola DSM 15669</name>
    <dbReference type="NCBI Taxonomy" id="1123227"/>
    <lineage>
        <taxon>Bacteria</taxon>
        <taxon>Pseudomonadati</taxon>
        <taxon>Pseudomonadota</taxon>
        <taxon>Alphaproteobacteria</taxon>
        <taxon>Acetobacterales</taxon>
        <taxon>Acetobacteraceae</taxon>
        <taxon>Saccharibacter</taxon>
    </lineage>
</organism>
<dbReference type="InterPro" id="IPR009061">
    <property type="entry name" value="DNA-bd_dom_put_sf"/>
</dbReference>
<gene>
    <name evidence="1" type="ORF">AA15669_1632</name>
</gene>
<dbReference type="Proteomes" id="UP001062901">
    <property type="component" value="Unassembled WGS sequence"/>
</dbReference>
<sequence>MSGKILINKRQLAKELNVSLPTLTSWIEKYEDFPIVSRGRNGSSYKFDAEEVFPFLDQKKEEELEKNAGRDEALASLQLSFSNLFPDDDALPIQSREDIKKQLDIAKLHQLKRKEAQECGLLVPANEMRDALMSTFARLGSESRNFIKRFGTENGIPAAIIQHKIAMYEDLQKATVNDILGLLTPPEEQEHATQEDTHGLL</sequence>
<protein>
    <submittedName>
        <fullName evidence="1">Phage DNA packing protein</fullName>
    </submittedName>
</protein>
<reference evidence="1" key="1">
    <citation type="submission" date="2013-04" db="EMBL/GenBank/DDBJ databases">
        <title>The genome sequencing project of 58 acetic acid bacteria.</title>
        <authorList>
            <person name="Okamoto-Kainuma A."/>
            <person name="Ishikawa M."/>
            <person name="Umino S."/>
            <person name="Koizumi Y."/>
            <person name="Shiwa Y."/>
            <person name="Yoshikawa H."/>
            <person name="Matsutani M."/>
            <person name="Matsushita K."/>
        </authorList>
    </citation>
    <scope>NUCLEOTIDE SEQUENCE</scope>
    <source>
        <strain evidence="1">DSM 15669</strain>
    </source>
</reference>
<accession>A0ABQ0P0B4</accession>
<comment type="caution">
    <text evidence="1">The sequence shown here is derived from an EMBL/GenBank/DDBJ whole genome shotgun (WGS) entry which is preliminary data.</text>
</comment>
<dbReference type="InterPro" id="IPR036388">
    <property type="entry name" value="WH-like_DNA-bd_sf"/>
</dbReference>
<keyword evidence="2" id="KW-1185">Reference proteome</keyword>
<dbReference type="EMBL" id="BAQD01000061">
    <property type="protein sequence ID" value="GBQ08039.1"/>
    <property type="molecule type" value="Genomic_DNA"/>
</dbReference>
<evidence type="ECO:0000313" key="1">
    <source>
        <dbReference type="EMBL" id="GBQ08039.1"/>
    </source>
</evidence>
<proteinExistence type="predicted"/>
<dbReference type="RefSeq" id="WP_018981156.1">
    <property type="nucleotide sequence ID" value="NZ_BAQD01000061.1"/>
</dbReference>
<dbReference type="SUPFAM" id="SSF46955">
    <property type="entry name" value="Putative DNA-binding domain"/>
    <property type="match status" value="1"/>
</dbReference>